<evidence type="ECO:0000313" key="2">
    <source>
        <dbReference type="EMBL" id="MCT2558667.1"/>
    </source>
</evidence>
<dbReference type="EMBL" id="JAOAMV010000003">
    <property type="protein sequence ID" value="MCT2558667.1"/>
    <property type="molecule type" value="Genomic_DNA"/>
</dbReference>
<evidence type="ECO:0000256" key="1">
    <source>
        <dbReference type="SAM" id="MobiDB-lite"/>
    </source>
</evidence>
<protein>
    <submittedName>
        <fullName evidence="2">Pilus assembly protein</fullName>
    </submittedName>
</protein>
<name>A0A9X2W0V8_9SPHN</name>
<dbReference type="Proteomes" id="UP001142648">
    <property type="component" value="Unassembled WGS sequence"/>
</dbReference>
<gene>
    <name evidence="2" type="ORF">N0B51_06710</name>
</gene>
<comment type="caution">
    <text evidence="2">The sequence shown here is derived from an EMBL/GenBank/DDBJ whole genome shotgun (WGS) entry which is preliminary data.</text>
</comment>
<proteinExistence type="predicted"/>
<reference evidence="2" key="1">
    <citation type="submission" date="2022-09" db="EMBL/GenBank/DDBJ databases">
        <title>The genome sequence of Tsuneonella sp. YG55.</title>
        <authorList>
            <person name="Liu Y."/>
        </authorList>
    </citation>
    <scope>NUCLEOTIDE SEQUENCE</scope>
    <source>
        <strain evidence="2">YG55</strain>
    </source>
</reference>
<dbReference type="RefSeq" id="WP_259961542.1">
    <property type="nucleotide sequence ID" value="NZ_JAOAMV010000003.1"/>
</dbReference>
<feature type="region of interest" description="Disordered" evidence="1">
    <location>
        <begin position="206"/>
        <end position="229"/>
    </location>
</feature>
<evidence type="ECO:0000313" key="3">
    <source>
        <dbReference type="Proteomes" id="UP001142648"/>
    </source>
</evidence>
<sequence length="229" mass="24714">MKTATGLWHAIRGCRSGTAVTEFALAAPILMAAGLWGVETANQAIVQMRVNQIAMLIADNASRVGENSLLGESKIYESDMNDVLYGAHVQGGESFGFYDHGRVILSSLEVYPGTVDQQYIHWQRCMGKLTHPSSYGHAGDGTDGSLIGMGPPGEEIIAFEGEAVMFVEVAYDYQPLISEAFTAAGRLTATAAFNVRENRDLSQIFQRDPASPDPVASCDKHQGVADYYS</sequence>
<organism evidence="2 3">
    <name type="scientific">Tsuneonella litorea</name>
    <dbReference type="NCBI Taxonomy" id="2976475"/>
    <lineage>
        <taxon>Bacteria</taxon>
        <taxon>Pseudomonadati</taxon>
        <taxon>Pseudomonadota</taxon>
        <taxon>Alphaproteobacteria</taxon>
        <taxon>Sphingomonadales</taxon>
        <taxon>Erythrobacteraceae</taxon>
        <taxon>Tsuneonella</taxon>
    </lineage>
</organism>
<keyword evidence="3" id="KW-1185">Reference proteome</keyword>
<accession>A0A9X2W0V8</accession>
<dbReference type="AlphaFoldDB" id="A0A9X2W0V8"/>